<dbReference type="OrthoDB" id="9918277at2"/>
<reference evidence="2 3" key="1">
    <citation type="journal article" date="2009" name="Appl. Environ. Microbiol.">
        <title>Genomic analysis of 'Elusimicrobium minutum,' the first cultivated representative of the phylum 'Elusimicrobia' (formerly termite group 1).</title>
        <authorList>
            <person name="Herlemann D.P.R."/>
            <person name="Geissinger O."/>
            <person name="Ikeda-Ohtsubo W."/>
            <person name="Kunin V."/>
            <person name="Sun H."/>
            <person name="Lapidus A."/>
            <person name="Hugenholtz P."/>
            <person name="Brune A."/>
        </authorList>
    </citation>
    <scope>NUCLEOTIDE SEQUENCE [LARGE SCALE GENOMIC DNA]</scope>
    <source>
        <strain evidence="2 3">Pei191</strain>
    </source>
</reference>
<name>B2KCH4_ELUMP</name>
<proteinExistence type="predicted"/>
<dbReference type="STRING" id="445932.Emin_0540"/>
<organism evidence="2 3">
    <name type="scientific">Elusimicrobium minutum (strain Pei191)</name>
    <dbReference type="NCBI Taxonomy" id="445932"/>
    <lineage>
        <taxon>Bacteria</taxon>
        <taxon>Pseudomonadati</taxon>
        <taxon>Elusimicrobiota</taxon>
        <taxon>Elusimicrobia</taxon>
        <taxon>Elusimicrobiales</taxon>
        <taxon>Elusimicrobiaceae</taxon>
        <taxon>Elusimicrobium</taxon>
    </lineage>
</organism>
<feature type="transmembrane region" description="Helical" evidence="1">
    <location>
        <begin position="27"/>
        <end position="49"/>
    </location>
</feature>
<dbReference type="Proteomes" id="UP000001029">
    <property type="component" value="Chromosome"/>
</dbReference>
<dbReference type="KEGG" id="emi:Emin_0540"/>
<dbReference type="EMBL" id="CP001055">
    <property type="protein sequence ID" value="ACC98095.1"/>
    <property type="molecule type" value="Genomic_DNA"/>
</dbReference>
<keyword evidence="1" id="KW-0812">Transmembrane</keyword>
<accession>B2KCH4</accession>
<sequence>MRNKNLVYYKKTQPPEVKRKRTNRPNIIRPVIILVVLFLLAGSVCYTVYKAAPRVKAKIINFQVEGYSNWHYKTLEVSGLDAAHAALFTDAVSFKAGDKVSTDDCRKLEKRLSNLFVDVKDIKVKRGLFTGKLRISAKQRKGVAVLSGPWAVLKVIASDGMVYPVFEAQSAASLPVVVIPDINEGEDLSKVSKEFVQLVDGINAVKKDIDFKTLYIDKEARSAKVLLEGGNIIDFGKADNLAEKAKISSKILDYGNGKVKGPFTVNLEYYSGGKAYLVPQKN</sequence>
<evidence type="ECO:0000313" key="3">
    <source>
        <dbReference type="Proteomes" id="UP000001029"/>
    </source>
</evidence>
<dbReference type="AlphaFoldDB" id="B2KCH4"/>
<protein>
    <recommendedName>
        <fullName evidence="4">POTRA domain-containing protein</fullName>
    </recommendedName>
</protein>
<keyword evidence="1" id="KW-0472">Membrane</keyword>
<evidence type="ECO:0000256" key="1">
    <source>
        <dbReference type="SAM" id="Phobius"/>
    </source>
</evidence>
<dbReference type="RefSeq" id="WP_012414710.1">
    <property type="nucleotide sequence ID" value="NC_010644.1"/>
</dbReference>
<dbReference type="HOGENOM" id="CLU_986040_0_0_0"/>
<gene>
    <name evidence="2" type="ordered locus">Emin_0540</name>
</gene>
<keyword evidence="1" id="KW-1133">Transmembrane helix</keyword>
<evidence type="ECO:0000313" key="2">
    <source>
        <dbReference type="EMBL" id="ACC98095.1"/>
    </source>
</evidence>
<evidence type="ECO:0008006" key="4">
    <source>
        <dbReference type="Google" id="ProtNLM"/>
    </source>
</evidence>
<keyword evidence="3" id="KW-1185">Reference proteome</keyword>